<evidence type="ECO:0000256" key="2">
    <source>
        <dbReference type="SAM" id="Phobius"/>
    </source>
</evidence>
<feature type="region of interest" description="Disordered" evidence="1">
    <location>
        <begin position="162"/>
        <end position="205"/>
    </location>
</feature>
<dbReference type="OrthoDB" id="10611002at2759"/>
<feature type="compositionally biased region" description="Basic residues" evidence="1">
    <location>
        <begin position="22"/>
        <end position="47"/>
    </location>
</feature>
<feature type="region of interest" description="Disordered" evidence="1">
    <location>
        <begin position="1"/>
        <end position="84"/>
    </location>
</feature>
<sequence>MDQYSLQHSQSDPPYNCTTRPSAKKKRKGIGVKRLTTRFRKLRRSHTNSHSLDSAIGDILEEDSNGEGMESEDEETGGTGNPARLLPAEGGDDAKCPCCILAVVAISKGQSFYTDSPTTTTSPPSDLPILPNTIATSSNNLLRKLPSPTNQETSSDANLEALTRDLPSPPPVGAQTRDYFTSKHTSQQTSSKTSTPFELETSSMHSTGGLVPAPGSLLPKLSKPCLGHVHVGAQPQHITTLSKVINRTKRKQNNDPMANLIPDRRPVVHHGDTVDSSYAVVVDPNQQGVHISPTPIATRELELPEVPRFKKTPRTYVFMQCRPSSLLSSAFNMTRSMSPPPQPLSRKEKKAEREREKEKEKEEKRERERERERAALGNGIVPPSFMHFVFVRVTDTGTVLIYPLMSGPKELVCLEYFNLATTIESSVQTSTNPLSPQSATENLPTSYQSLEQLRRQEAMDREMAEIVASLSSEGVGFSSGFGATGEGWEMFEHVGGIRLREVGEWTEEGVGTVFEMADSIGRKSLILRARTTRESREFLNTLRFLRDGRGRWQVDDWARNKDSDMEELSRVDGEFLCRILCFGHTTDNEGRCLRKRDTKNNTQQSQCDPERNLYEFLANNINVESGWSSSPSRRSYEMYLVLCILFMFSVGHFCQSHLLDTSLPLLSLESELVEQADAFELIDQLARNISLYEIKISDLRGNLEERTRFIAEYIEKLGESEGDIKVCAGLAFHAGRRVDGMGCTLIMKWRDACWALNETLSHSRNRITSEMLESLGATHASTAELVVRLDNVKSRIRRRAEILHKYQLLLEALRAQVELQQRGSRGLFPGWEWAVGTAVTFLVVLLAALLHWWSIRGGK</sequence>
<proteinExistence type="predicted"/>
<reference evidence="3 4" key="1">
    <citation type="journal article" date="2018" name="New Phytol.">
        <title>Phylogenomics of Endogonaceae and evolution of mycorrhizas within Mucoromycota.</title>
        <authorList>
            <person name="Chang Y."/>
            <person name="Desiro A."/>
            <person name="Na H."/>
            <person name="Sandor L."/>
            <person name="Lipzen A."/>
            <person name="Clum A."/>
            <person name="Barry K."/>
            <person name="Grigoriev I.V."/>
            <person name="Martin F.M."/>
            <person name="Stajich J.E."/>
            <person name="Smith M.E."/>
            <person name="Bonito G."/>
            <person name="Spatafora J.W."/>
        </authorList>
    </citation>
    <scope>NUCLEOTIDE SEQUENCE [LARGE SCALE GENOMIC DNA]</scope>
    <source>
        <strain evidence="3 4">GMNB39</strain>
    </source>
</reference>
<feature type="region of interest" description="Disordered" evidence="1">
    <location>
        <begin position="114"/>
        <end position="133"/>
    </location>
</feature>
<dbReference type="Proteomes" id="UP000268093">
    <property type="component" value="Unassembled WGS sequence"/>
</dbReference>
<feature type="region of interest" description="Disordered" evidence="1">
    <location>
        <begin position="329"/>
        <end position="374"/>
    </location>
</feature>
<gene>
    <name evidence="3" type="ORF">BC936DRAFT_149790</name>
</gene>
<evidence type="ECO:0000313" key="3">
    <source>
        <dbReference type="EMBL" id="RUP44209.1"/>
    </source>
</evidence>
<keyword evidence="2" id="KW-0472">Membrane</keyword>
<protein>
    <submittedName>
        <fullName evidence="3">Uncharacterized protein</fullName>
    </submittedName>
</protein>
<dbReference type="EMBL" id="RBNI01009360">
    <property type="protein sequence ID" value="RUP44209.1"/>
    <property type="molecule type" value="Genomic_DNA"/>
</dbReference>
<feature type="compositionally biased region" description="Acidic residues" evidence="1">
    <location>
        <begin position="59"/>
        <end position="76"/>
    </location>
</feature>
<feature type="compositionally biased region" description="Polar residues" evidence="1">
    <location>
        <begin position="1"/>
        <end position="21"/>
    </location>
</feature>
<feature type="compositionally biased region" description="Low complexity" evidence="1">
    <location>
        <begin position="182"/>
        <end position="195"/>
    </location>
</feature>
<keyword evidence="4" id="KW-1185">Reference proteome</keyword>
<feature type="transmembrane region" description="Helical" evidence="2">
    <location>
        <begin position="833"/>
        <end position="853"/>
    </location>
</feature>
<feature type="compositionally biased region" description="Basic and acidic residues" evidence="1">
    <location>
        <begin position="345"/>
        <end position="374"/>
    </location>
</feature>
<keyword evidence="2" id="KW-0812">Transmembrane</keyword>
<name>A0A433D042_9FUNG</name>
<evidence type="ECO:0000256" key="1">
    <source>
        <dbReference type="SAM" id="MobiDB-lite"/>
    </source>
</evidence>
<evidence type="ECO:0000313" key="4">
    <source>
        <dbReference type="Proteomes" id="UP000268093"/>
    </source>
</evidence>
<keyword evidence="2" id="KW-1133">Transmembrane helix</keyword>
<dbReference type="AlphaFoldDB" id="A0A433D042"/>
<accession>A0A433D042</accession>
<comment type="caution">
    <text evidence="3">The sequence shown here is derived from an EMBL/GenBank/DDBJ whole genome shotgun (WGS) entry which is preliminary data.</text>
</comment>
<organism evidence="3 4">
    <name type="scientific">Jimgerdemannia flammicorona</name>
    <dbReference type="NCBI Taxonomy" id="994334"/>
    <lineage>
        <taxon>Eukaryota</taxon>
        <taxon>Fungi</taxon>
        <taxon>Fungi incertae sedis</taxon>
        <taxon>Mucoromycota</taxon>
        <taxon>Mucoromycotina</taxon>
        <taxon>Endogonomycetes</taxon>
        <taxon>Endogonales</taxon>
        <taxon>Endogonaceae</taxon>
        <taxon>Jimgerdemannia</taxon>
    </lineage>
</organism>
<feature type="compositionally biased region" description="Low complexity" evidence="1">
    <location>
        <begin position="114"/>
        <end position="131"/>
    </location>
</feature>